<dbReference type="AlphaFoldDB" id="A0A9X2GI33"/>
<dbReference type="InterPro" id="IPR001932">
    <property type="entry name" value="PPM-type_phosphatase-like_dom"/>
</dbReference>
<dbReference type="Pfam" id="PF08447">
    <property type="entry name" value="PAS_3"/>
    <property type="match status" value="1"/>
</dbReference>
<evidence type="ECO:0000256" key="14">
    <source>
        <dbReference type="ARBA" id="ARBA00075117"/>
    </source>
</evidence>
<dbReference type="InterPro" id="IPR000014">
    <property type="entry name" value="PAS"/>
</dbReference>
<keyword evidence="5" id="KW-0547">Nucleotide-binding</keyword>
<sequence length="688" mass="75128">MEVADRGGGNLSFEMLDRAPVGMAATRGPEHRLIYSNAMYRSQVSDPRGGMPVEEAFATFVLPHYRAGFDRVYATGEPVVRSAEEALPIPGARAPGEHFFTFSLSRVAFGGGEYGVLVMVMDVTEQCTTARQMTAVAEERRRILRRYESLMRLSVDIFWVTSGDGYVSEPSPSWERVTGQEWEEYRGQRWLRTVHPDDRPATITSWSHAVSNAATEMWEHVYRLRTRDGYRHFQLRAVPICQDGQVVEWVGSSVDIEQQWRDQRRQRLLDRAATATAQLRSLEEMLGALADVIVPELADGCGVYLVTDLTGERHGGAPFIIERVATAARPGVRRLPPYSEEQLPAGNAFVQAVRCRRPLLMTFPVGSPPSQVAPAGTLPWLRANDANSALILPVVVDGGVPAVGCAVTCGDRPAIGRDDITLLTRMFDHAHDALSRAIRFQRAQQIALALQYSLLADPPRLPDLRIVARYRASPSAADVGGDWYDSFVLPDGVPALVIGDVSGHDLSAAVAMSQLRNMLRALAMDRREPPGDILTRLNVAMESLSGDVTATCVYARVEELDGGYRLRYASAGHPPPLLVTPDGRGRFLEGGVSPLLGFPDAGPRGSQVEPLPPGSTLLLYTDGLVERPGEHLDEGLGRLRRLAESVAGEPVDRFCDSVVSGLPTSGLDDIAVMALRLPGKPSSLCTHD</sequence>
<dbReference type="Gene3D" id="3.30.450.20">
    <property type="entry name" value="PAS domain"/>
    <property type="match status" value="2"/>
</dbReference>
<dbReference type="InterPro" id="IPR035965">
    <property type="entry name" value="PAS-like_dom_sf"/>
</dbReference>
<reference evidence="17" key="1">
    <citation type="submission" date="2022-06" db="EMBL/GenBank/DDBJ databases">
        <title>Sequencing the genomes of 1000 actinobacteria strains.</title>
        <authorList>
            <person name="Klenk H.-P."/>
        </authorList>
    </citation>
    <scope>NUCLEOTIDE SEQUENCE</scope>
    <source>
        <strain evidence="17">DSM 46694</strain>
    </source>
</reference>
<dbReference type="InterPro" id="IPR013655">
    <property type="entry name" value="PAS_fold_3"/>
</dbReference>
<keyword evidence="18" id="KW-1185">Reference proteome</keyword>
<evidence type="ECO:0000313" key="18">
    <source>
        <dbReference type="Proteomes" id="UP001139648"/>
    </source>
</evidence>
<dbReference type="GO" id="GO:0005524">
    <property type="term" value="F:ATP binding"/>
    <property type="evidence" value="ECO:0007669"/>
    <property type="project" value="UniProtKB-KW"/>
</dbReference>
<keyword evidence="4" id="KW-0479">Metal-binding</keyword>
<evidence type="ECO:0000256" key="12">
    <source>
        <dbReference type="ARBA" id="ARBA00047761"/>
    </source>
</evidence>
<dbReference type="SUPFAM" id="SSF81606">
    <property type="entry name" value="PP2C-like"/>
    <property type="match status" value="1"/>
</dbReference>
<keyword evidence="2" id="KW-0597">Phosphoprotein</keyword>
<evidence type="ECO:0000256" key="7">
    <source>
        <dbReference type="ARBA" id="ARBA00022801"/>
    </source>
</evidence>
<dbReference type="InterPro" id="IPR052016">
    <property type="entry name" value="Bact_Sigma-Reg"/>
</dbReference>
<proteinExistence type="predicted"/>
<keyword evidence="8" id="KW-0067">ATP-binding</keyword>
<dbReference type="FunFam" id="3.60.40.10:FF:000005">
    <property type="entry name" value="Serine/threonine protein phosphatase"/>
    <property type="match status" value="1"/>
</dbReference>
<keyword evidence="11" id="KW-0464">Manganese</keyword>
<evidence type="ECO:0000256" key="11">
    <source>
        <dbReference type="ARBA" id="ARBA00023211"/>
    </source>
</evidence>
<dbReference type="Proteomes" id="UP001139648">
    <property type="component" value="Unassembled WGS sequence"/>
</dbReference>
<dbReference type="InterPro" id="IPR036457">
    <property type="entry name" value="PPM-type-like_dom_sf"/>
</dbReference>
<dbReference type="Pfam" id="PF07228">
    <property type="entry name" value="SpoIIE"/>
    <property type="match status" value="1"/>
</dbReference>
<gene>
    <name evidence="17" type="ORF">HD597_004969</name>
</gene>
<evidence type="ECO:0000256" key="4">
    <source>
        <dbReference type="ARBA" id="ARBA00022723"/>
    </source>
</evidence>
<evidence type="ECO:0000256" key="8">
    <source>
        <dbReference type="ARBA" id="ARBA00022840"/>
    </source>
</evidence>
<dbReference type="Gene3D" id="3.30.450.40">
    <property type="match status" value="1"/>
</dbReference>
<dbReference type="PANTHER" id="PTHR43156:SF2">
    <property type="entry name" value="STAGE II SPORULATION PROTEIN E"/>
    <property type="match status" value="1"/>
</dbReference>
<evidence type="ECO:0000256" key="10">
    <source>
        <dbReference type="ARBA" id="ARBA00022912"/>
    </source>
</evidence>
<dbReference type="InterPro" id="IPR001610">
    <property type="entry name" value="PAC"/>
</dbReference>
<dbReference type="GO" id="GO:0004722">
    <property type="term" value="F:protein serine/threonine phosphatase activity"/>
    <property type="evidence" value="ECO:0007669"/>
    <property type="project" value="UniProtKB-EC"/>
</dbReference>
<evidence type="ECO:0000259" key="16">
    <source>
        <dbReference type="PROSITE" id="PS50112"/>
    </source>
</evidence>
<keyword evidence="10" id="KW-0904">Protein phosphatase</keyword>
<comment type="catalytic activity">
    <reaction evidence="12">
        <text>O-phospho-L-seryl-[protein] + H2O = L-seryl-[protein] + phosphate</text>
        <dbReference type="Rhea" id="RHEA:20629"/>
        <dbReference type="Rhea" id="RHEA-COMP:9863"/>
        <dbReference type="Rhea" id="RHEA-COMP:11604"/>
        <dbReference type="ChEBI" id="CHEBI:15377"/>
        <dbReference type="ChEBI" id="CHEBI:29999"/>
        <dbReference type="ChEBI" id="CHEBI:43474"/>
        <dbReference type="ChEBI" id="CHEBI:83421"/>
        <dbReference type="EC" id="3.1.3.16"/>
    </reaction>
</comment>
<dbReference type="EMBL" id="JAMZEB010000002">
    <property type="protein sequence ID" value="MCP2357949.1"/>
    <property type="molecule type" value="Genomic_DNA"/>
</dbReference>
<evidence type="ECO:0000256" key="2">
    <source>
        <dbReference type="ARBA" id="ARBA00022553"/>
    </source>
</evidence>
<dbReference type="SMART" id="SM00331">
    <property type="entry name" value="PP2C_SIG"/>
    <property type="match status" value="1"/>
</dbReference>
<dbReference type="SUPFAM" id="SSF55785">
    <property type="entry name" value="PYP-like sensor domain (PAS domain)"/>
    <property type="match status" value="1"/>
</dbReference>
<feature type="domain" description="PAS" evidence="16">
    <location>
        <begin position="143"/>
        <end position="213"/>
    </location>
</feature>
<organism evidence="17 18">
    <name type="scientific">Nonomuraea thailandensis</name>
    <dbReference type="NCBI Taxonomy" id="1188745"/>
    <lineage>
        <taxon>Bacteria</taxon>
        <taxon>Bacillati</taxon>
        <taxon>Actinomycetota</taxon>
        <taxon>Actinomycetes</taxon>
        <taxon>Streptosporangiales</taxon>
        <taxon>Streptosporangiaceae</taxon>
        <taxon>Nonomuraea</taxon>
    </lineage>
</organism>
<dbReference type="SMART" id="SM00086">
    <property type="entry name" value="PAC"/>
    <property type="match status" value="1"/>
</dbReference>
<evidence type="ECO:0000256" key="1">
    <source>
        <dbReference type="ARBA" id="ARBA00013081"/>
    </source>
</evidence>
<dbReference type="PANTHER" id="PTHR43156">
    <property type="entry name" value="STAGE II SPORULATION PROTEIN E-RELATED"/>
    <property type="match status" value="1"/>
</dbReference>
<evidence type="ECO:0000256" key="9">
    <source>
        <dbReference type="ARBA" id="ARBA00022842"/>
    </source>
</evidence>
<dbReference type="NCBIfam" id="TIGR00229">
    <property type="entry name" value="sensory_box"/>
    <property type="match status" value="1"/>
</dbReference>
<evidence type="ECO:0000256" key="15">
    <source>
        <dbReference type="ARBA" id="ARBA00081350"/>
    </source>
</evidence>
<dbReference type="GO" id="GO:0046872">
    <property type="term" value="F:metal ion binding"/>
    <property type="evidence" value="ECO:0007669"/>
    <property type="project" value="UniProtKB-KW"/>
</dbReference>
<comment type="function">
    <text evidence="13">Primarily acts as an independent SigF regulator that is sensitive to the osmosensory signal, mediating the cross talk of PknD with the SigF regulon. Possesses both phosphatase and kinase activities. The kinase domain functions as a classic anti-sigma factor-like kinase to phosphorylate the anti-anti-sigma factor domain at the canonical regulatory site, and the phosphatase domain antagonizes this activity.</text>
</comment>
<keyword evidence="3" id="KW-0808">Transferase</keyword>
<evidence type="ECO:0000256" key="5">
    <source>
        <dbReference type="ARBA" id="ARBA00022741"/>
    </source>
</evidence>
<accession>A0A9X2GI33</accession>
<dbReference type="SMART" id="SM00091">
    <property type="entry name" value="PAS"/>
    <property type="match status" value="1"/>
</dbReference>
<keyword evidence="9" id="KW-0460">Magnesium</keyword>
<comment type="caution">
    <text evidence="17">The sequence shown here is derived from an EMBL/GenBank/DDBJ whole genome shotgun (WGS) entry which is preliminary data.</text>
</comment>
<evidence type="ECO:0000256" key="6">
    <source>
        <dbReference type="ARBA" id="ARBA00022777"/>
    </source>
</evidence>
<dbReference type="Gene3D" id="3.60.40.10">
    <property type="entry name" value="PPM-type phosphatase domain"/>
    <property type="match status" value="1"/>
</dbReference>
<dbReference type="CDD" id="cd00130">
    <property type="entry name" value="PAS"/>
    <property type="match status" value="1"/>
</dbReference>
<dbReference type="PROSITE" id="PS50112">
    <property type="entry name" value="PAS"/>
    <property type="match status" value="1"/>
</dbReference>
<dbReference type="SUPFAM" id="SSF55781">
    <property type="entry name" value="GAF domain-like"/>
    <property type="match status" value="1"/>
</dbReference>
<dbReference type="EC" id="3.1.3.16" evidence="1"/>
<keyword evidence="7" id="KW-0378">Hydrolase</keyword>
<evidence type="ECO:0000256" key="13">
    <source>
        <dbReference type="ARBA" id="ARBA00056274"/>
    </source>
</evidence>
<evidence type="ECO:0000313" key="17">
    <source>
        <dbReference type="EMBL" id="MCP2357949.1"/>
    </source>
</evidence>
<dbReference type="RefSeq" id="WP_253745049.1">
    <property type="nucleotide sequence ID" value="NZ_BAABKA010000018.1"/>
</dbReference>
<keyword evidence="6" id="KW-0418">Kinase</keyword>
<evidence type="ECO:0000256" key="3">
    <source>
        <dbReference type="ARBA" id="ARBA00022679"/>
    </source>
</evidence>
<protein>
    <recommendedName>
        <fullName evidence="1">protein-serine/threonine phosphatase</fullName>
        <ecNumber evidence="1">3.1.3.16</ecNumber>
    </recommendedName>
    <alternativeName>
        <fullName evidence="15">Protein-serine/threonine phosphatase</fullName>
    </alternativeName>
    <alternativeName>
        <fullName evidence="14">Serine/threonine-protein kinase</fullName>
    </alternativeName>
</protein>
<dbReference type="GO" id="GO:0016301">
    <property type="term" value="F:kinase activity"/>
    <property type="evidence" value="ECO:0007669"/>
    <property type="project" value="UniProtKB-KW"/>
</dbReference>
<name>A0A9X2GI33_9ACTN</name>
<dbReference type="InterPro" id="IPR029016">
    <property type="entry name" value="GAF-like_dom_sf"/>
</dbReference>